<dbReference type="GO" id="GO:0016740">
    <property type="term" value="F:transferase activity"/>
    <property type="evidence" value="ECO:0007669"/>
    <property type="project" value="UniProtKB-ARBA"/>
</dbReference>
<dbReference type="STRING" id="1817772.A2527_08940"/>
<evidence type="ECO:0000256" key="1">
    <source>
        <dbReference type="ARBA" id="ARBA00004127"/>
    </source>
</evidence>
<reference evidence="6 7" key="1">
    <citation type="journal article" date="2016" name="Nat. Commun.">
        <title>Thousands of microbial genomes shed light on interconnected biogeochemical processes in an aquifer system.</title>
        <authorList>
            <person name="Anantharaman K."/>
            <person name="Brown C.T."/>
            <person name="Hug L.A."/>
            <person name="Sharon I."/>
            <person name="Castelle C.J."/>
            <person name="Probst A.J."/>
            <person name="Thomas B.C."/>
            <person name="Singh A."/>
            <person name="Wilkins M.J."/>
            <person name="Karaoz U."/>
            <person name="Brodie E.L."/>
            <person name="Williams K.H."/>
            <person name="Hubbard S.S."/>
            <person name="Banfield J.F."/>
        </authorList>
    </citation>
    <scope>NUCLEOTIDE SEQUENCE [LARGE SCALE GENOMIC DNA]</scope>
</reference>
<sequence length="163" mass="18285">MRGYERLFGAGPKGALISLVGTALTFYFQAQLQLGQIHGSPTLGLAFLMIGVLGCVSLILWSVKALPVEKRGRELTILGPFKWLRHPLYAGFIGPFGLGLALWADDWSFLIFLTALHPVWHLIIQSEERLMLQEFGEDYRQYCAQTGRFIPRLFSPNPPPTKP</sequence>
<proteinExistence type="predicted"/>
<dbReference type="EMBL" id="MFNE01000026">
    <property type="protein sequence ID" value="OGG95285.1"/>
    <property type="molecule type" value="Genomic_DNA"/>
</dbReference>
<organism evidence="6 7">
    <name type="scientific">Candidatus Lambdaproteobacteria bacterium RIFOXYD2_FULL_50_16</name>
    <dbReference type="NCBI Taxonomy" id="1817772"/>
    <lineage>
        <taxon>Bacteria</taxon>
        <taxon>Pseudomonadati</taxon>
        <taxon>Pseudomonadota</taxon>
        <taxon>Candidatus Lambdaproteobacteria</taxon>
    </lineage>
</organism>
<evidence type="ECO:0000313" key="6">
    <source>
        <dbReference type="EMBL" id="OGG95285.1"/>
    </source>
</evidence>
<evidence type="ECO:0000313" key="7">
    <source>
        <dbReference type="Proteomes" id="UP000178449"/>
    </source>
</evidence>
<comment type="caution">
    <text evidence="6">The sequence shown here is derived from an EMBL/GenBank/DDBJ whole genome shotgun (WGS) entry which is preliminary data.</text>
</comment>
<keyword evidence="3 5" id="KW-1133">Transmembrane helix</keyword>
<evidence type="ECO:0008006" key="8">
    <source>
        <dbReference type="Google" id="ProtNLM"/>
    </source>
</evidence>
<evidence type="ECO:0000256" key="4">
    <source>
        <dbReference type="ARBA" id="ARBA00023136"/>
    </source>
</evidence>
<name>A0A1F6GAZ1_9PROT</name>
<evidence type="ECO:0000256" key="2">
    <source>
        <dbReference type="ARBA" id="ARBA00022692"/>
    </source>
</evidence>
<evidence type="ECO:0000256" key="5">
    <source>
        <dbReference type="SAM" id="Phobius"/>
    </source>
</evidence>
<dbReference type="PANTHER" id="PTHR12714:SF11">
    <property type="entry name" value="PROTEIN C-TERMINAL S-ISOPRENYLCYSTEINE CARBOXYL O-METHYLTRANSFERASE"/>
    <property type="match status" value="1"/>
</dbReference>
<dbReference type="AlphaFoldDB" id="A0A1F6GAZ1"/>
<feature type="transmembrane region" description="Helical" evidence="5">
    <location>
        <begin position="83"/>
        <end position="101"/>
    </location>
</feature>
<keyword evidence="2 5" id="KW-0812">Transmembrane</keyword>
<comment type="subcellular location">
    <subcellularLocation>
        <location evidence="1">Endomembrane system</location>
        <topology evidence="1">Multi-pass membrane protein</topology>
    </subcellularLocation>
</comment>
<dbReference type="Gene3D" id="1.20.120.1630">
    <property type="match status" value="1"/>
</dbReference>
<evidence type="ECO:0000256" key="3">
    <source>
        <dbReference type="ARBA" id="ARBA00022989"/>
    </source>
</evidence>
<dbReference type="Pfam" id="PF04191">
    <property type="entry name" value="PEMT"/>
    <property type="match status" value="1"/>
</dbReference>
<gene>
    <name evidence="6" type="ORF">A2527_08940</name>
</gene>
<feature type="transmembrane region" description="Helical" evidence="5">
    <location>
        <begin position="7"/>
        <end position="30"/>
    </location>
</feature>
<dbReference type="Proteomes" id="UP000178449">
    <property type="component" value="Unassembled WGS sequence"/>
</dbReference>
<feature type="transmembrane region" description="Helical" evidence="5">
    <location>
        <begin position="42"/>
        <end position="63"/>
    </location>
</feature>
<dbReference type="GO" id="GO:0012505">
    <property type="term" value="C:endomembrane system"/>
    <property type="evidence" value="ECO:0007669"/>
    <property type="project" value="UniProtKB-SubCell"/>
</dbReference>
<dbReference type="InterPro" id="IPR007318">
    <property type="entry name" value="Phopholipid_MeTrfase"/>
</dbReference>
<keyword evidence="4 5" id="KW-0472">Membrane</keyword>
<accession>A0A1F6GAZ1</accession>
<protein>
    <recommendedName>
        <fullName evidence="8">Isoprenylcysteine carboxylmethyltransferase family protein</fullName>
    </recommendedName>
</protein>
<dbReference type="PANTHER" id="PTHR12714">
    <property type="entry name" value="PROTEIN-S ISOPRENYLCYSTEINE O-METHYLTRANSFERASE"/>
    <property type="match status" value="1"/>
</dbReference>